<dbReference type="AlphaFoldDB" id="A0AAD7ESA4"/>
<feature type="transmembrane region" description="Helical" evidence="2">
    <location>
        <begin position="58"/>
        <end position="79"/>
    </location>
</feature>
<dbReference type="PANTHER" id="PTHR40465:SF1">
    <property type="entry name" value="DUF6534 DOMAIN-CONTAINING PROTEIN"/>
    <property type="match status" value="1"/>
</dbReference>
<comment type="caution">
    <text evidence="4">The sequence shown here is derived from an EMBL/GenBank/DDBJ whole genome shotgun (WGS) entry which is preliminary data.</text>
</comment>
<evidence type="ECO:0000313" key="5">
    <source>
        <dbReference type="Proteomes" id="UP001218218"/>
    </source>
</evidence>
<evidence type="ECO:0000256" key="2">
    <source>
        <dbReference type="SAM" id="Phobius"/>
    </source>
</evidence>
<protein>
    <recommendedName>
        <fullName evidence="3">DUF6534 domain-containing protein</fullName>
    </recommendedName>
</protein>
<feature type="region of interest" description="Disordered" evidence="1">
    <location>
        <begin position="296"/>
        <end position="376"/>
    </location>
</feature>
<dbReference type="Proteomes" id="UP001218218">
    <property type="component" value="Unassembled WGS sequence"/>
</dbReference>
<keyword evidence="2" id="KW-0812">Transmembrane</keyword>
<feature type="transmembrane region" description="Helical" evidence="2">
    <location>
        <begin position="242"/>
        <end position="263"/>
    </location>
</feature>
<dbReference type="Pfam" id="PF20152">
    <property type="entry name" value="DUF6534"/>
    <property type="match status" value="1"/>
</dbReference>
<feature type="compositionally biased region" description="Basic and acidic residues" evidence="1">
    <location>
        <begin position="359"/>
        <end position="370"/>
    </location>
</feature>
<sequence length="376" mass="39569">MAAPSSPGPFLLPPNIGEITSSQLIGTLLNFFLFGTLTIQVYVYIACFPKDRPAIKSLVYFVFLTMAVCACLNAADAHYWYGAHFGDIAAFAQPGFSPFYTPLMGSLIALAVQLFFCYRISVFGSSTSASAMWWAVSVLIAAISLLQAAGGTGGGIIAFIASNAQHDYARTRLVYMWLVGDAVADVMIAVSMTYLLMQASTPLAQTQSIVRGVVRLIVETNTFSASIAILGLALFAGMPGTDYFICPTMILPGIYANTLLVMLNNRAAASRSSSHYVSSEDPSYLGSGTANGTGTDNANCASSSTANGTGKFNSGGADGPRTRGARPDAEIGAFTAAANPNPEAYGEDGGEDEDEDEGANEKFLDQREKSQMGPSV</sequence>
<keyword evidence="2" id="KW-1133">Transmembrane helix</keyword>
<proteinExistence type="predicted"/>
<feature type="domain" description="DUF6534" evidence="3">
    <location>
        <begin position="182"/>
        <end position="267"/>
    </location>
</feature>
<keyword evidence="5" id="KW-1185">Reference proteome</keyword>
<name>A0AAD7ESA4_9AGAR</name>
<evidence type="ECO:0000259" key="3">
    <source>
        <dbReference type="Pfam" id="PF20152"/>
    </source>
</evidence>
<feature type="transmembrane region" description="Helical" evidence="2">
    <location>
        <begin position="173"/>
        <end position="196"/>
    </location>
</feature>
<feature type="transmembrane region" description="Helical" evidence="2">
    <location>
        <begin position="24"/>
        <end position="46"/>
    </location>
</feature>
<feature type="transmembrane region" description="Helical" evidence="2">
    <location>
        <begin position="216"/>
        <end position="236"/>
    </location>
</feature>
<reference evidence="4" key="1">
    <citation type="submission" date="2023-03" db="EMBL/GenBank/DDBJ databases">
        <title>Massive genome expansion in bonnet fungi (Mycena s.s.) driven by repeated elements and novel gene families across ecological guilds.</title>
        <authorList>
            <consortium name="Lawrence Berkeley National Laboratory"/>
            <person name="Harder C.B."/>
            <person name="Miyauchi S."/>
            <person name="Viragh M."/>
            <person name="Kuo A."/>
            <person name="Thoen E."/>
            <person name="Andreopoulos B."/>
            <person name="Lu D."/>
            <person name="Skrede I."/>
            <person name="Drula E."/>
            <person name="Henrissat B."/>
            <person name="Morin E."/>
            <person name="Kohler A."/>
            <person name="Barry K."/>
            <person name="LaButti K."/>
            <person name="Morin E."/>
            <person name="Salamov A."/>
            <person name="Lipzen A."/>
            <person name="Mereny Z."/>
            <person name="Hegedus B."/>
            <person name="Baldrian P."/>
            <person name="Stursova M."/>
            <person name="Weitz H."/>
            <person name="Taylor A."/>
            <person name="Grigoriev I.V."/>
            <person name="Nagy L.G."/>
            <person name="Martin F."/>
            <person name="Kauserud H."/>
        </authorList>
    </citation>
    <scope>NUCLEOTIDE SEQUENCE</scope>
    <source>
        <strain evidence="4">CBHHK002</strain>
    </source>
</reference>
<feature type="transmembrane region" description="Helical" evidence="2">
    <location>
        <begin position="132"/>
        <end position="161"/>
    </location>
</feature>
<dbReference type="EMBL" id="JARIHO010000017">
    <property type="protein sequence ID" value="KAJ7348341.1"/>
    <property type="molecule type" value="Genomic_DNA"/>
</dbReference>
<dbReference type="InterPro" id="IPR045339">
    <property type="entry name" value="DUF6534"/>
</dbReference>
<feature type="compositionally biased region" description="Acidic residues" evidence="1">
    <location>
        <begin position="345"/>
        <end position="358"/>
    </location>
</feature>
<evidence type="ECO:0000313" key="4">
    <source>
        <dbReference type="EMBL" id="KAJ7348341.1"/>
    </source>
</evidence>
<accession>A0AAD7ESA4</accession>
<organism evidence="4 5">
    <name type="scientific">Mycena albidolilacea</name>
    <dbReference type="NCBI Taxonomy" id="1033008"/>
    <lineage>
        <taxon>Eukaryota</taxon>
        <taxon>Fungi</taxon>
        <taxon>Dikarya</taxon>
        <taxon>Basidiomycota</taxon>
        <taxon>Agaricomycotina</taxon>
        <taxon>Agaricomycetes</taxon>
        <taxon>Agaricomycetidae</taxon>
        <taxon>Agaricales</taxon>
        <taxon>Marasmiineae</taxon>
        <taxon>Mycenaceae</taxon>
        <taxon>Mycena</taxon>
    </lineage>
</organism>
<keyword evidence="2" id="KW-0472">Membrane</keyword>
<feature type="compositionally biased region" description="Polar residues" evidence="1">
    <location>
        <begin position="296"/>
        <end position="312"/>
    </location>
</feature>
<evidence type="ECO:0000256" key="1">
    <source>
        <dbReference type="SAM" id="MobiDB-lite"/>
    </source>
</evidence>
<dbReference type="PANTHER" id="PTHR40465">
    <property type="entry name" value="CHROMOSOME 1, WHOLE GENOME SHOTGUN SEQUENCE"/>
    <property type="match status" value="1"/>
</dbReference>
<gene>
    <name evidence="4" type="ORF">DFH08DRAFT_1079842</name>
</gene>
<feature type="transmembrane region" description="Helical" evidence="2">
    <location>
        <begin position="99"/>
        <end position="120"/>
    </location>
</feature>